<dbReference type="Gene3D" id="3.40.50.10140">
    <property type="entry name" value="Toll/interleukin-1 receptor homology (TIR) domain"/>
    <property type="match status" value="1"/>
</dbReference>
<reference evidence="2 3" key="1">
    <citation type="submission" date="2017-11" db="EMBL/GenBank/DDBJ databases">
        <title>De-novo sequencing of pomegranate (Punica granatum L.) genome.</title>
        <authorList>
            <person name="Akparov Z."/>
            <person name="Amiraslanov A."/>
            <person name="Hajiyeva S."/>
            <person name="Abbasov M."/>
            <person name="Kaur K."/>
            <person name="Hamwieh A."/>
            <person name="Solovyev V."/>
            <person name="Salamov A."/>
            <person name="Braich B."/>
            <person name="Kosarev P."/>
            <person name="Mahmoud A."/>
            <person name="Hajiyev E."/>
            <person name="Babayeva S."/>
            <person name="Izzatullayeva V."/>
            <person name="Mammadov A."/>
            <person name="Mammadov A."/>
            <person name="Sharifova S."/>
            <person name="Ojaghi J."/>
            <person name="Eynullazada K."/>
            <person name="Bayramov B."/>
            <person name="Abdulazimova A."/>
            <person name="Shahmuradov I."/>
        </authorList>
    </citation>
    <scope>NUCLEOTIDE SEQUENCE [LARGE SCALE GENOMIC DNA]</scope>
    <source>
        <strain evidence="3">cv. AG2017</strain>
        <tissue evidence="2">Leaf</tissue>
    </source>
</reference>
<dbReference type="InterPro" id="IPR035897">
    <property type="entry name" value="Toll_tir_struct_dom_sf"/>
</dbReference>
<comment type="caution">
    <text evidence="2">The sequence shown here is derived from an EMBL/GenBank/DDBJ whole genome shotgun (WGS) entry which is preliminary data.</text>
</comment>
<dbReference type="Proteomes" id="UP000233551">
    <property type="component" value="Unassembled WGS sequence"/>
</dbReference>
<sequence length="92" mass="10280">MEAAEIRCFYADGSLHTGDVIDGSLHTGDVIGEQLLQGIEILHVYMVMLAEDYVESKWLLRQLAHMVKCQAVSNGRKVILPNFCNVTVDKCQ</sequence>
<protein>
    <recommendedName>
        <fullName evidence="1">TIR domain-containing protein</fullName>
    </recommendedName>
</protein>
<dbReference type="Pfam" id="PF01582">
    <property type="entry name" value="TIR"/>
    <property type="match status" value="1"/>
</dbReference>
<evidence type="ECO:0000313" key="2">
    <source>
        <dbReference type="EMBL" id="PKI53256.1"/>
    </source>
</evidence>
<accession>A0A2I0JC65</accession>
<evidence type="ECO:0000259" key="1">
    <source>
        <dbReference type="Pfam" id="PF01582"/>
    </source>
</evidence>
<dbReference type="SUPFAM" id="SSF52200">
    <property type="entry name" value="Toll/Interleukin receptor TIR domain"/>
    <property type="match status" value="1"/>
</dbReference>
<dbReference type="InterPro" id="IPR000157">
    <property type="entry name" value="TIR_dom"/>
</dbReference>
<name>A0A2I0JC65_PUNGR</name>
<organism evidence="2 3">
    <name type="scientific">Punica granatum</name>
    <name type="common">Pomegranate</name>
    <dbReference type="NCBI Taxonomy" id="22663"/>
    <lineage>
        <taxon>Eukaryota</taxon>
        <taxon>Viridiplantae</taxon>
        <taxon>Streptophyta</taxon>
        <taxon>Embryophyta</taxon>
        <taxon>Tracheophyta</taxon>
        <taxon>Spermatophyta</taxon>
        <taxon>Magnoliopsida</taxon>
        <taxon>eudicotyledons</taxon>
        <taxon>Gunneridae</taxon>
        <taxon>Pentapetalae</taxon>
        <taxon>rosids</taxon>
        <taxon>malvids</taxon>
        <taxon>Myrtales</taxon>
        <taxon>Lythraceae</taxon>
        <taxon>Punica</taxon>
    </lineage>
</organism>
<dbReference type="EMBL" id="PGOL01001870">
    <property type="protein sequence ID" value="PKI53256.1"/>
    <property type="molecule type" value="Genomic_DNA"/>
</dbReference>
<gene>
    <name evidence="2" type="ORF">CRG98_026388</name>
</gene>
<dbReference type="AlphaFoldDB" id="A0A2I0JC65"/>
<dbReference type="GO" id="GO:0007165">
    <property type="term" value="P:signal transduction"/>
    <property type="evidence" value="ECO:0007669"/>
    <property type="project" value="InterPro"/>
</dbReference>
<evidence type="ECO:0000313" key="3">
    <source>
        <dbReference type="Proteomes" id="UP000233551"/>
    </source>
</evidence>
<feature type="domain" description="TIR" evidence="1">
    <location>
        <begin position="24"/>
        <end position="85"/>
    </location>
</feature>
<keyword evidence="3" id="KW-1185">Reference proteome</keyword>
<proteinExistence type="predicted"/>